<evidence type="ECO:0000313" key="8">
    <source>
        <dbReference type="EMBL" id="MDR9760553.1"/>
    </source>
</evidence>
<evidence type="ECO:0000256" key="5">
    <source>
        <dbReference type="PROSITE-ProRule" id="PRU01248"/>
    </source>
</evidence>
<dbReference type="Gene3D" id="3.30.160.390">
    <property type="entry name" value="Integrase, DNA-binding domain"/>
    <property type="match status" value="1"/>
</dbReference>
<comment type="similarity">
    <text evidence="1">Belongs to the 'phage' integrase family.</text>
</comment>
<keyword evidence="9" id="KW-1185">Reference proteome</keyword>
<evidence type="ECO:0000256" key="1">
    <source>
        <dbReference type="ARBA" id="ARBA00008857"/>
    </source>
</evidence>
<gene>
    <name evidence="8" type="ORF">RJJ37_13035</name>
</gene>
<evidence type="ECO:0000259" key="6">
    <source>
        <dbReference type="PROSITE" id="PS51898"/>
    </source>
</evidence>
<dbReference type="InterPro" id="IPR010998">
    <property type="entry name" value="Integrase_recombinase_N"/>
</dbReference>
<evidence type="ECO:0000256" key="3">
    <source>
        <dbReference type="ARBA" id="ARBA00023125"/>
    </source>
</evidence>
<sequence length="431" mass="47026">MPTIKISRKAIADIVPSEKPTIYYDATLKGFGLKVMPTGAKSWIIEYRPGAGGRGVSKKRIKIGSLATYSPEAARDEASRTLARVTLGSDPAASRSEERKGQTVAEVADAWLEEHVLIKRKPKTYYEYKLAVDRYIKPVLGNLKFALVEPADVSRMQAKIIRGKAAKANGGRTMANRALATMSAIYGWAQDLKVVPTGFNPVASIERFKENQIERFLTSQEIGALAAALTEAETVGLPYDVDETKAKAKHANKAENRRTVYGEHAIAAIRLYLFTGCRRSEILKLMWSDVDLERGILFLPDSKTGKKPVILSPHAQAILTNLTRIGKYVIAGADAGTTDEAPRSDLDRPWKAVTRRAGLSKLRLHDLRHTYASIGAGGGQGLPIIGKLLGHKNMATTQRYAHLDTDPMRRVADFIGGHIDRAIGGSNGEAA</sequence>
<reference evidence="9" key="1">
    <citation type="submission" date="2023-07" db="EMBL/GenBank/DDBJ databases">
        <title>Genomic characterization of faba bean (Vicia faba) microsymbionts in Mexican soils.</title>
        <authorList>
            <person name="Rivera Orduna F.N."/>
            <person name="Guevara-Luna J."/>
            <person name="Yan J."/>
            <person name="Arroyo-Herrera I."/>
            <person name="Li Y."/>
            <person name="Vasquez-Murrieta M.S."/>
            <person name="Wang E.T."/>
        </authorList>
    </citation>
    <scope>NUCLEOTIDE SEQUENCE [LARGE SCALE GENOMIC DNA]</scope>
    <source>
        <strain evidence="9">CH6</strain>
    </source>
</reference>
<dbReference type="PANTHER" id="PTHR30629:SF2">
    <property type="entry name" value="PROPHAGE INTEGRASE INTS-RELATED"/>
    <property type="match status" value="1"/>
</dbReference>
<dbReference type="SUPFAM" id="SSF56349">
    <property type="entry name" value="DNA breaking-rejoining enzymes"/>
    <property type="match status" value="1"/>
</dbReference>
<dbReference type="Proteomes" id="UP001269402">
    <property type="component" value="Unassembled WGS sequence"/>
</dbReference>
<dbReference type="RefSeq" id="WP_310807578.1">
    <property type="nucleotide sequence ID" value="NZ_JAVLSH010000004.1"/>
</dbReference>
<dbReference type="InterPro" id="IPR002104">
    <property type="entry name" value="Integrase_catalytic"/>
</dbReference>
<dbReference type="Gene3D" id="1.10.443.10">
    <property type="entry name" value="Intergrase catalytic core"/>
    <property type="match status" value="1"/>
</dbReference>
<keyword evidence="4" id="KW-0233">DNA recombination</keyword>
<dbReference type="PROSITE" id="PS51900">
    <property type="entry name" value="CB"/>
    <property type="match status" value="1"/>
</dbReference>
<evidence type="ECO:0000313" key="9">
    <source>
        <dbReference type="Proteomes" id="UP001269402"/>
    </source>
</evidence>
<dbReference type="InterPro" id="IPR013762">
    <property type="entry name" value="Integrase-like_cat_sf"/>
</dbReference>
<dbReference type="Pfam" id="PF00589">
    <property type="entry name" value="Phage_integrase"/>
    <property type="match status" value="1"/>
</dbReference>
<proteinExistence type="inferred from homology"/>
<accession>A0AAW8P0C0</accession>
<dbReference type="EMBL" id="JAVLSH010000004">
    <property type="protein sequence ID" value="MDR9760553.1"/>
    <property type="molecule type" value="Genomic_DNA"/>
</dbReference>
<keyword evidence="2" id="KW-0229">DNA integration</keyword>
<dbReference type="InterPro" id="IPR011010">
    <property type="entry name" value="DNA_brk_join_enz"/>
</dbReference>
<dbReference type="PROSITE" id="PS51898">
    <property type="entry name" value="TYR_RECOMBINASE"/>
    <property type="match status" value="1"/>
</dbReference>
<dbReference type="GO" id="GO:0003677">
    <property type="term" value="F:DNA binding"/>
    <property type="evidence" value="ECO:0007669"/>
    <property type="project" value="UniProtKB-UniRule"/>
</dbReference>
<dbReference type="GO" id="GO:0006310">
    <property type="term" value="P:DNA recombination"/>
    <property type="evidence" value="ECO:0007669"/>
    <property type="project" value="UniProtKB-KW"/>
</dbReference>
<dbReference type="InterPro" id="IPR025166">
    <property type="entry name" value="Integrase_DNA_bind_dom"/>
</dbReference>
<dbReference type="InterPro" id="IPR050808">
    <property type="entry name" value="Phage_Integrase"/>
</dbReference>
<dbReference type="Pfam" id="PF14659">
    <property type="entry name" value="Phage_int_SAM_3"/>
    <property type="match status" value="1"/>
</dbReference>
<evidence type="ECO:0000256" key="2">
    <source>
        <dbReference type="ARBA" id="ARBA00022908"/>
    </source>
</evidence>
<protein>
    <submittedName>
        <fullName evidence="8">Tyrosine-type recombinase/integrase</fullName>
    </submittedName>
</protein>
<dbReference type="Pfam" id="PF13356">
    <property type="entry name" value="Arm-DNA-bind_3"/>
    <property type="match status" value="1"/>
</dbReference>
<dbReference type="InterPro" id="IPR044068">
    <property type="entry name" value="CB"/>
</dbReference>
<evidence type="ECO:0000256" key="4">
    <source>
        <dbReference type="ARBA" id="ARBA00023172"/>
    </source>
</evidence>
<dbReference type="InterPro" id="IPR004107">
    <property type="entry name" value="Integrase_SAM-like_N"/>
</dbReference>
<dbReference type="AlphaFoldDB" id="A0AAW8P0C0"/>
<dbReference type="PANTHER" id="PTHR30629">
    <property type="entry name" value="PROPHAGE INTEGRASE"/>
    <property type="match status" value="1"/>
</dbReference>
<dbReference type="GO" id="GO:0015074">
    <property type="term" value="P:DNA integration"/>
    <property type="evidence" value="ECO:0007669"/>
    <property type="project" value="UniProtKB-KW"/>
</dbReference>
<comment type="caution">
    <text evidence="8">The sequence shown here is derived from an EMBL/GenBank/DDBJ whole genome shotgun (WGS) entry which is preliminary data.</text>
</comment>
<dbReference type="InterPro" id="IPR038488">
    <property type="entry name" value="Integrase_DNA-bd_sf"/>
</dbReference>
<dbReference type="CDD" id="cd00796">
    <property type="entry name" value="INT_Rci_Hp1_C"/>
    <property type="match status" value="1"/>
</dbReference>
<organism evidence="8 9">
    <name type="scientific">Rhizobium redzepovicii</name>
    <dbReference type="NCBI Taxonomy" id="2867518"/>
    <lineage>
        <taxon>Bacteria</taxon>
        <taxon>Pseudomonadati</taxon>
        <taxon>Pseudomonadota</taxon>
        <taxon>Alphaproteobacteria</taxon>
        <taxon>Hyphomicrobiales</taxon>
        <taxon>Rhizobiaceae</taxon>
        <taxon>Rhizobium/Agrobacterium group</taxon>
        <taxon>Rhizobium</taxon>
    </lineage>
</organism>
<keyword evidence="3 5" id="KW-0238">DNA-binding</keyword>
<name>A0AAW8P0C0_9HYPH</name>
<evidence type="ECO:0000259" key="7">
    <source>
        <dbReference type="PROSITE" id="PS51900"/>
    </source>
</evidence>
<dbReference type="Gene3D" id="1.10.150.130">
    <property type="match status" value="1"/>
</dbReference>
<feature type="domain" description="Core-binding (CB)" evidence="7">
    <location>
        <begin position="102"/>
        <end position="190"/>
    </location>
</feature>
<feature type="domain" description="Tyr recombinase" evidence="6">
    <location>
        <begin position="232"/>
        <end position="413"/>
    </location>
</feature>